<dbReference type="AlphaFoldDB" id="A0A1X2EJM1"/>
<dbReference type="Proteomes" id="UP000193090">
    <property type="component" value="Unassembled WGS sequence"/>
</dbReference>
<reference evidence="2 3" key="1">
    <citation type="submission" date="2016-01" db="EMBL/GenBank/DDBJ databases">
        <title>The new phylogeny of the genus Mycobacterium.</title>
        <authorList>
            <person name="Tarcisio F."/>
            <person name="Conor M."/>
            <person name="Antonella G."/>
            <person name="Elisabetta G."/>
            <person name="Giulia F.S."/>
            <person name="Sara T."/>
            <person name="Anna F."/>
            <person name="Clotilde B."/>
            <person name="Roberto B."/>
            <person name="Veronica D.S."/>
            <person name="Fabio R."/>
            <person name="Monica P."/>
            <person name="Olivier J."/>
            <person name="Enrico T."/>
            <person name="Nicola S."/>
        </authorList>
    </citation>
    <scope>NUCLEOTIDE SEQUENCE [LARGE SCALE GENOMIC DNA]</scope>
    <source>
        <strain evidence="2 3">DSM 44153</strain>
    </source>
</reference>
<evidence type="ECO:0000256" key="1">
    <source>
        <dbReference type="SAM" id="Phobius"/>
    </source>
</evidence>
<keyword evidence="1" id="KW-1133">Transmembrane helix</keyword>
<evidence type="ECO:0000313" key="2">
    <source>
        <dbReference type="EMBL" id="ORX04139.1"/>
    </source>
</evidence>
<feature type="transmembrane region" description="Helical" evidence="1">
    <location>
        <begin position="40"/>
        <end position="59"/>
    </location>
</feature>
<evidence type="ECO:0000313" key="3">
    <source>
        <dbReference type="Proteomes" id="UP000193090"/>
    </source>
</evidence>
<gene>
    <name evidence="2" type="ORF">AWC30_10175</name>
</gene>
<keyword evidence="1" id="KW-0472">Membrane</keyword>
<protein>
    <recommendedName>
        <fullName evidence="4">Transmembrane protein</fullName>
    </recommendedName>
</protein>
<comment type="caution">
    <text evidence="2">The sequence shown here is derived from an EMBL/GenBank/DDBJ whole genome shotgun (WGS) entry which is preliminary data.</text>
</comment>
<organism evidence="2 3">
    <name type="scientific">Mycolicibacillus trivialis</name>
    <dbReference type="NCBI Taxonomy" id="1798"/>
    <lineage>
        <taxon>Bacteria</taxon>
        <taxon>Bacillati</taxon>
        <taxon>Actinomycetota</taxon>
        <taxon>Actinomycetes</taxon>
        <taxon>Mycobacteriales</taxon>
        <taxon>Mycobacteriaceae</taxon>
        <taxon>Mycolicibacillus</taxon>
    </lineage>
</organism>
<keyword evidence="3" id="KW-1185">Reference proteome</keyword>
<keyword evidence="1" id="KW-0812">Transmembrane</keyword>
<name>A0A1X2EJM1_9MYCO</name>
<dbReference type="EMBL" id="LQPZ01000025">
    <property type="protein sequence ID" value="ORX04139.1"/>
    <property type="molecule type" value="Genomic_DNA"/>
</dbReference>
<evidence type="ECO:0008006" key="4">
    <source>
        <dbReference type="Google" id="ProtNLM"/>
    </source>
</evidence>
<accession>A0A1X2EJM1</accession>
<dbReference type="RefSeq" id="WP_085110043.1">
    <property type="nucleotide sequence ID" value="NZ_JACKSN010000139.1"/>
</dbReference>
<proteinExistence type="predicted"/>
<feature type="transmembrane region" description="Helical" evidence="1">
    <location>
        <begin position="66"/>
        <end position="85"/>
    </location>
</feature>
<dbReference type="STRING" id="1798.AWC30_10175"/>
<sequence length="115" mass="11109">MLIAGVLCCVAAVAVAARGLWVLTHADAGDPVQQVLRAVAPTQLAAAGMLAAGGAAAFVAPRSTALVVLIVGVLGAAGTVVAGLWHTARFAARQPQPAAGGGCGGSCTACIQPCH</sequence>